<comment type="pathway">
    <text evidence="2 8">Protein modification; protein lipoylation via exogenous pathway; protein N(6)-(lipoyl)lysine from lipoate: step 1/2.</text>
</comment>
<dbReference type="HAMAP" id="MF_01602">
    <property type="entry name" value="LplA"/>
    <property type="match status" value="1"/>
</dbReference>
<evidence type="ECO:0000259" key="9">
    <source>
        <dbReference type="PROSITE" id="PS51733"/>
    </source>
</evidence>
<evidence type="ECO:0000256" key="4">
    <source>
        <dbReference type="ARBA" id="ARBA00022598"/>
    </source>
</evidence>
<dbReference type="InterPro" id="IPR004143">
    <property type="entry name" value="BPL_LPL_catalytic"/>
</dbReference>
<dbReference type="InterPro" id="IPR023741">
    <property type="entry name" value="Lipoate_ligase_A"/>
</dbReference>
<evidence type="ECO:0000256" key="3">
    <source>
        <dbReference type="ARBA" id="ARBA00022490"/>
    </source>
</evidence>
<dbReference type="GO" id="GO:0005829">
    <property type="term" value="C:cytosol"/>
    <property type="evidence" value="ECO:0007669"/>
    <property type="project" value="TreeGrafter"/>
</dbReference>
<reference evidence="11" key="1">
    <citation type="submission" date="2016-10" db="EMBL/GenBank/DDBJ databases">
        <authorList>
            <person name="Varghese N."/>
            <person name="Submissions S."/>
        </authorList>
    </citation>
    <scope>NUCLEOTIDE SEQUENCE [LARGE SCALE GENOMIC DNA]</scope>
    <source>
        <strain evidence="11">CGMCC 1.10228</strain>
    </source>
</reference>
<dbReference type="EMBL" id="FNDD01000002">
    <property type="protein sequence ID" value="SDG75940.1"/>
    <property type="molecule type" value="Genomic_DNA"/>
</dbReference>
<comment type="miscellaneous">
    <text evidence="8">In the transfer reaction, the free carboxyl group of lipoic acid is attached via an amide linkage to the epsilon-amino group of a specific lysine residue of lipoyl domains of lipoate-dependent enzymes.</text>
</comment>
<feature type="binding site" evidence="8">
    <location>
        <position position="134"/>
    </location>
    <ligand>
        <name>(R)-lipoate</name>
        <dbReference type="ChEBI" id="CHEBI:83088"/>
    </ligand>
</feature>
<feature type="binding site" evidence="8">
    <location>
        <begin position="76"/>
        <end position="79"/>
    </location>
    <ligand>
        <name>ATP</name>
        <dbReference type="ChEBI" id="CHEBI:30616"/>
    </ligand>
</feature>
<proteinExistence type="inferred from homology"/>
<dbReference type="Gene3D" id="3.30.930.10">
    <property type="entry name" value="Bira Bifunctional Protein, Domain 2"/>
    <property type="match status" value="1"/>
</dbReference>
<dbReference type="GO" id="GO:0005524">
    <property type="term" value="F:ATP binding"/>
    <property type="evidence" value="ECO:0007669"/>
    <property type="project" value="UniProtKB-KW"/>
</dbReference>
<dbReference type="Gene3D" id="3.30.390.50">
    <property type="entry name" value="CO dehydrogenase flavoprotein, C-terminal domain"/>
    <property type="match status" value="1"/>
</dbReference>
<dbReference type="AlphaFoldDB" id="A0A1G7WXA7"/>
<dbReference type="PROSITE" id="PS51733">
    <property type="entry name" value="BPL_LPL_CATALYTIC"/>
    <property type="match status" value="1"/>
</dbReference>
<dbReference type="UniPathway" id="UPA00537">
    <property type="reaction ID" value="UER00594"/>
</dbReference>
<dbReference type="GO" id="GO:0017118">
    <property type="term" value="F:lipoyltransferase activity"/>
    <property type="evidence" value="ECO:0007669"/>
    <property type="project" value="TreeGrafter"/>
</dbReference>
<dbReference type="CDD" id="cd16443">
    <property type="entry name" value="LplA"/>
    <property type="match status" value="1"/>
</dbReference>
<keyword evidence="6 8" id="KW-0067">ATP-binding</keyword>
<dbReference type="STRING" id="861298.SAMN04488136_102195"/>
<evidence type="ECO:0000256" key="5">
    <source>
        <dbReference type="ARBA" id="ARBA00022741"/>
    </source>
</evidence>
<dbReference type="FunFam" id="3.30.930.10:FF:000024">
    <property type="entry name" value="Lipoate-protein ligase A"/>
    <property type="match status" value="1"/>
</dbReference>
<dbReference type="NCBIfam" id="TIGR00545">
    <property type="entry name" value="lipoyltrans"/>
    <property type="match status" value="1"/>
</dbReference>
<dbReference type="Pfam" id="PF10437">
    <property type="entry name" value="Lip_prot_lig_C"/>
    <property type="match status" value="1"/>
</dbReference>
<feature type="binding site" evidence="8">
    <location>
        <position position="134"/>
    </location>
    <ligand>
        <name>ATP</name>
        <dbReference type="ChEBI" id="CHEBI:30616"/>
    </ligand>
</feature>
<dbReference type="GO" id="GO:0016979">
    <property type="term" value="F:lipoate-protein ligase activity"/>
    <property type="evidence" value="ECO:0007669"/>
    <property type="project" value="UniProtKB-UniRule"/>
</dbReference>
<evidence type="ECO:0000313" key="11">
    <source>
        <dbReference type="Proteomes" id="UP000198854"/>
    </source>
</evidence>
<dbReference type="InterPro" id="IPR004562">
    <property type="entry name" value="LipoylTrfase_LipoateP_Ligase"/>
</dbReference>
<comment type="subunit">
    <text evidence="8">Monomer.</text>
</comment>
<evidence type="ECO:0000256" key="7">
    <source>
        <dbReference type="ARBA" id="ARBA00048037"/>
    </source>
</evidence>
<keyword evidence="5 8" id="KW-0547">Nucleotide-binding</keyword>
<comment type="subcellular location">
    <subcellularLocation>
        <location evidence="8">Cytoplasm</location>
    </subcellularLocation>
</comment>
<comment type="similarity">
    <text evidence="8">Belongs to the LplA family.</text>
</comment>
<keyword evidence="3 8" id="KW-0963">Cytoplasm</keyword>
<dbReference type="PANTHER" id="PTHR12561">
    <property type="entry name" value="LIPOATE-PROTEIN LIGASE"/>
    <property type="match status" value="1"/>
</dbReference>
<dbReference type="Pfam" id="PF21948">
    <property type="entry name" value="LplA-B_cat"/>
    <property type="match status" value="1"/>
</dbReference>
<dbReference type="InterPro" id="IPR045864">
    <property type="entry name" value="aa-tRNA-synth_II/BPL/LPL"/>
</dbReference>
<dbReference type="GO" id="GO:0009249">
    <property type="term" value="P:protein lipoylation"/>
    <property type="evidence" value="ECO:0007669"/>
    <property type="project" value="UniProtKB-UniRule"/>
</dbReference>
<sequence>MITTRILISDSTDPWFNLAVEDTIFRSMPANQRVLFLWRNADTVVIGRAQNPWRECKTDRMAEDNVKLARRQTGGGAVFHDLGNTNFTFMAGKPEYDKSVSTAIVLDALRRIGINGTENGRNDLVLQDELGMKKFSGSAYRETIDRGFHHGTLLLSADLSRLANYLNPDIKKLEAKGITSVKSRVINLDSIKPDINHDQVCQAMIAAYSDYYKENAVVPELISPQHFSNLPGFEEKFELQSSWDWNFGQTPPFNHRMDERFSWGGVDVYLDVEKGVIKQANIFTDALDPTPMEQLALALNGKSYNPVSIKPCFAALEQQMPQYQAMYADVKAWLLDEID</sequence>
<feature type="binding site" evidence="8">
    <location>
        <position position="71"/>
    </location>
    <ligand>
        <name>ATP</name>
        <dbReference type="ChEBI" id="CHEBI:30616"/>
    </ligand>
</feature>
<dbReference type="OrthoDB" id="9787898at2"/>
<evidence type="ECO:0000256" key="8">
    <source>
        <dbReference type="HAMAP-Rule" id="MF_01602"/>
    </source>
</evidence>
<comment type="pathway">
    <text evidence="1 8">Protein modification; protein lipoylation via exogenous pathway; protein N(6)-(lipoyl)lysine from lipoate: step 2/2.</text>
</comment>
<dbReference type="PANTHER" id="PTHR12561:SF3">
    <property type="entry name" value="LIPOYLTRANSFERASE 1, MITOCHONDRIAL"/>
    <property type="match status" value="1"/>
</dbReference>
<keyword evidence="11" id="KW-1185">Reference proteome</keyword>
<dbReference type="SUPFAM" id="SSF82649">
    <property type="entry name" value="SufE/NifU"/>
    <property type="match status" value="1"/>
</dbReference>
<dbReference type="RefSeq" id="WP_093269255.1">
    <property type="nucleotide sequence ID" value="NZ_FNDD01000002.1"/>
</dbReference>
<comment type="catalytic activity">
    <reaction evidence="7 8">
        <text>L-lysyl-[lipoyl-carrier protein] + (R)-lipoate + ATP = N(6)-[(R)-lipoyl]-L-lysyl-[lipoyl-carrier protein] + AMP + diphosphate + H(+)</text>
        <dbReference type="Rhea" id="RHEA:49288"/>
        <dbReference type="Rhea" id="RHEA-COMP:10500"/>
        <dbReference type="Rhea" id="RHEA-COMP:10502"/>
        <dbReference type="ChEBI" id="CHEBI:15378"/>
        <dbReference type="ChEBI" id="CHEBI:29969"/>
        <dbReference type="ChEBI" id="CHEBI:30616"/>
        <dbReference type="ChEBI" id="CHEBI:33019"/>
        <dbReference type="ChEBI" id="CHEBI:83088"/>
        <dbReference type="ChEBI" id="CHEBI:83099"/>
        <dbReference type="ChEBI" id="CHEBI:456215"/>
        <dbReference type="EC" id="6.3.1.20"/>
    </reaction>
</comment>
<dbReference type="SUPFAM" id="SSF55681">
    <property type="entry name" value="Class II aaRS and biotin synthetases"/>
    <property type="match status" value="1"/>
</dbReference>
<dbReference type="Proteomes" id="UP000198854">
    <property type="component" value="Unassembled WGS sequence"/>
</dbReference>
<evidence type="ECO:0000256" key="1">
    <source>
        <dbReference type="ARBA" id="ARBA00005085"/>
    </source>
</evidence>
<dbReference type="InterPro" id="IPR019491">
    <property type="entry name" value="Lipoate_protein_ligase_C"/>
</dbReference>
<evidence type="ECO:0000256" key="6">
    <source>
        <dbReference type="ARBA" id="ARBA00022840"/>
    </source>
</evidence>
<comment type="function">
    <text evidence="8">Catalyzes both the ATP-dependent activation of exogenously supplied lipoate to lipoyl-AMP and the transfer of the activated lipoyl onto the lipoyl domains of lipoate-dependent enzymes.</text>
</comment>
<organism evidence="10 11">
    <name type="scientific">Vibrio xiamenensis</name>
    <dbReference type="NCBI Taxonomy" id="861298"/>
    <lineage>
        <taxon>Bacteria</taxon>
        <taxon>Pseudomonadati</taxon>
        <taxon>Pseudomonadota</taxon>
        <taxon>Gammaproteobacteria</taxon>
        <taxon>Vibrionales</taxon>
        <taxon>Vibrionaceae</taxon>
        <taxon>Vibrio</taxon>
    </lineage>
</organism>
<evidence type="ECO:0000256" key="2">
    <source>
        <dbReference type="ARBA" id="ARBA00005124"/>
    </source>
</evidence>
<feature type="domain" description="BPL/LPL catalytic" evidence="9">
    <location>
        <begin position="29"/>
        <end position="216"/>
    </location>
</feature>
<keyword evidence="4 8" id="KW-0436">Ligase</keyword>
<evidence type="ECO:0000313" key="10">
    <source>
        <dbReference type="EMBL" id="SDG75940.1"/>
    </source>
</evidence>
<protein>
    <recommendedName>
        <fullName evidence="8">Lipoate-protein ligase A</fullName>
        <ecNumber evidence="8">6.3.1.20</ecNumber>
    </recommendedName>
    <alternativeName>
        <fullName evidence="8">Lipoate--protein ligase</fullName>
    </alternativeName>
</protein>
<name>A0A1G7WXA7_9VIBR</name>
<gene>
    <name evidence="8" type="primary">lplA</name>
    <name evidence="10" type="ORF">SAMN04488136_102195</name>
</gene>
<accession>A0A1G7WXA7</accession>
<dbReference type="EC" id="6.3.1.20" evidence="8"/>